<dbReference type="RefSeq" id="WP_254092875.1">
    <property type="nucleotide sequence ID" value="NZ_JAHESC010000045.1"/>
</dbReference>
<dbReference type="Proteomes" id="UP001319180">
    <property type="component" value="Unassembled WGS sequence"/>
</dbReference>
<dbReference type="CDD" id="cd02440">
    <property type="entry name" value="AdoMet_MTases"/>
    <property type="match status" value="1"/>
</dbReference>
<evidence type="ECO:0000256" key="1">
    <source>
        <dbReference type="ARBA" id="ARBA00008361"/>
    </source>
</evidence>
<comment type="caution">
    <text evidence="5">The sequence shown here is derived from an EMBL/GenBank/DDBJ whole genome shotgun (WGS) entry which is preliminary data.</text>
</comment>
<dbReference type="InterPro" id="IPR051052">
    <property type="entry name" value="Diverse_substrate_MTase"/>
</dbReference>
<protein>
    <submittedName>
        <fullName evidence="5">Methyltransferase domain-containing protein</fullName>
    </submittedName>
</protein>
<dbReference type="AlphaFoldDB" id="A0AAP2DF58"/>
<dbReference type="GO" id="GO:0032259">
    <property type="term" value="P:methylation"/>
    <property type="evidence" value="ECO:0007669"/>
    <property type="project" value="UniProtKB-KW"/>
</dbReference>
<name>A0AAP2DF58_9BACT</name>
<dbReference type="PANTHER" id="PTHR44942">
    <property type="entry name" value="METHYLTRANSF_11 DOMAIN-CONTAINING PROTEIN"/>
    <property type="match status" value="1"/>
</dbReference>
<dbReference type="Pfam" id="PF08241">
    <property type="entry name" value="Methyltransf_11"/>
    <property type="match status" value="1"/>
</dbReference>
<evidence type="ECO:0000259" key="4">
    <source>
        <dbReference type="Pfam" id="PF08241"/>
    </source>
</evidence>
<evidence type="ECO:0000313" key="5">
    <source>
        <dbReference type="EMBL" id="MBT1689655.1"/>
    </source>
</evidence>
<evidence type="ECO:0000256" key="3">
    <source>
        <dbReference type="ARBA" id="ARBA00022679"/>
    </source>
</evidence>
<dbReference type="InterPro" id="IPR029063">
    <property type="entry name" value="SAM-dependent_MTases_sf"/>
</dbReference>
<organism evidence="5 6">
    <name type="scientific">Dawidia soli</name>
    <dbReference type="NCBI Taxonomy" id="2782352"/>
    <lineage>
        <taxon>Bacteria</taxon>
        <taxon>Pseudomonadati</taxon>
        <taxon>Bacteroidota</taxon>
        <taxon>Cytophagia</taxon>
        <taxon>Cytophagales</taxon>
        <taxon>Chryseotaleaceae</taxon>
        <taxon>Dawidia</taxon>
    </lineage>
</organism>
<feature type="domain" description="Methyltransferase type 11" evidence="4">
    <location>
        <begin position="86"/>
        <end position="180"/>
    </location>
</feature>
<dbReference type="EMBL" id="JAHESC010000045">
    <property type="protein sequence ID" value="MBT1689655.1"/>
    <property type="molecule type" value="Genomic_DNA"/>
</dbReference>
<keyword evidence="3" id="KW-0808">Transferase</keyword>
<evidence type="ECO:0000313" key="6">
    <source>
        <dbReference type="Proteomes" id="UP001319180"/>
    </source>
</evidence>
<dbReference type="SUPFAM" id="SSF53335">
    <property type="entry name" value="S-adenosyl-L-methionine-dependent methyltransferases"/>
    <property type="match status" value="1"/>
</dbReference>
<dbReference type="InterPro" id="IPR013216">
    <property type="entry name" value="Methyltransf_11"/>
</dbReference>
<gene>
    <name evidence="5" type="ORF">KK078_24035</name>
</gene>
<keyword evidence="2 5" id="KW-0489">Methyltransferase</keyword>
<dbReference type="Gene3D" id="3.40.50.150">
    <property type="entry name" value="Vaccinia Virus protein VP39"/>
    <property type="match status" value="1"/>
</dbReference>
<reference evidence="5 6" key="1">
    <citation type="submission" date="2021-05" db="EMBL/GenBank/DDBJ databases">
        <title>A Polyphasic approach of four new species of the genus Ohtaekwangia: Ohtaekwangia histidinii sp. nov., Ohtaekwangia cretensis sp. nov., Ohtaekwangia indiensis sp. nov., Ohtaekwangia reichenbachii sp. nov. from diverse environment.</title>
        <authorList>
            <person name="Octaviana S."/>
        </authorList>
    </citation>
    <scope>NUCLEOTIDE SEQUENCE [LARGE SCALE GENOMIC DNA]</scope>
    <source>
        <strain evidence="5 6">PWU37</strain>
    </source>
</reference>
<evidence type="ECO:0000256" key="2">
    <source>
        <dbReference type="ARBA" id="ARBA00022603"/>
    </source>
</evidence>
<sequence length="275" mass="31027">MYIINKTISVFKRFAWFKRFNARITYQVLAKYIPSADWHFMNYGYVPDAEERHSNVPPFNVKHQHQPAAMYHYLACKVPVTGKVVLEVGSGRGGGASYVANHFRPKQYIAVDIASSAVALANKFHSTASLRFVQGSGEHLLIQDDSIDIVMNVESSHGYGDVAKFLSEVKRVLRPGGHLLLVDFRNSLANMAIFSQQLLDSGMILLSKENISTKVVRAIELDDDSKTSTIKRLVPRRYQRVFSDFAGVVGSRFYNTLKDGTRPYCRFVLQKQTPS</sequence>
<accession>A0AAP2DF58</accession>
<dbReference type="PANTHER" id="PTHR44942:SF4">
    <property type="entry name" value="METHYLTRANSFERASE TYPE 11 DOMAIN-CONTAINING PROTEIN"/>
    <property type="match status" value="1"/>
</dbReference>
<dbReference type="GO" id="GO:0008757">
    <property type="term" value="F:S-adenosylmethionine-dependent methyltransferase activity"/>
    <property type="evidence" value="ECO:0007669"/>
    <property type="project" value="InterPro"/>
</dbReference>
<keyword evidence="6" id="KW-1185">Reference proteome</keyword>
<comment type="similarity">
    <text evidence="1">Belongs to the methyltransferase superfamily.</text>
</comment>
<proteinExistence type="inferred from homology"/>